<feature type="region of interest" description="Disordered" evidence="1">
    <location>
        <begin position="42"/>
        <end position="178"/>
    </location>
</feature>
<feature type="compositionally biased region" description="Basic residues" evidence="1">
    <location>
        <begin position="57"/>
        <end position="68"/>
    </location>
</feature>
<dbReference type="EMBL" id="BAABME010001566">
    <property type="protein sequence ID" value="GAA0150310.1"/>
    <property type="molecule type" value="Genomic_DNA"/>
</dbReference>
<accession>A0AAV3PF62</accession>
<evidence type="ECO:0000313" key="2">
    <source>
        <dbReference type="EMBL" id="GAA0150310.1"/>
    </source>
</evidence>
<organism evidence="2 3">
    <name type="scientific">Lithospermum erythrorhizon</name>
    <name type="common">Purple gromwell</name>
    <name type="synonym">Lithospermum officinale var. erythrorhizon</name>
    <dbReference type="NCBI Taxonomy" id="34254"/>
    <lineage>
        <taxon>Eukaryota</taxon>
        <taxon>Viridiplantae</taxon>
        <taxon>Streptophyta</taxon>
        <taxon>Embryophyta</taxon>
        <taxon>Tracheophyta</taxon>
        <taxon>Spermatophyta</taxon>
        <taxon>Magnoliopsida</taxon>
        <taxon>eudicotyledons</taxon>
        <taxon>Gunneridae</taxon>
        <taxon>Pentapetalae</taxon>
        <taxon>asterids</taxon>
        <taxon>lamiids</taxon>
        <taxon>Boraginales</taxon>
        <taxon>Boraginaceae</taxon>
        <taxon>Boraginoideae</taxon>
        <taxon>Lithospermeae</taxon>
        <taxon>Lithospermum</taxon>
    </lineage>
</organism>
<feature type="compositionally biased region" description="Polar residues" evidence="1">
    <location>
        <begin position="45"/>
        <end position="55"/>
    </location>
</feature>
<comment type="caution">
    <text evidence="2">The sequence shown here is derived from an EMBL/GenBank/DDBJ whole genome shotgun (WGS) entry which is preliminary data.</text>
</comment>
<evidence type="ECO:0000256" key="1">
    <source>
        <dbReference type="SAM" id="MobiDB-lite"/>
    </source>
</evidence>
<reference evidence="2 3" key="1">
    <citation type="submission" date="2024-01" db="EMBL/GenBank/DDBJ databases">
        <title>The complete chloroplast genome sequence of Lithospermum erythrorhizon: insights into the phylogenetic relationship among Boraginaceae species and the maternal lineages of purple gromwells.</title>
        <authorList>
            <person name="Okada T."/>
            <person name="Watanabe K."/>
        </authorList>
    </citation>
    <scope>NUCLEOTIDE SEQUENCE [LARGE SCALE GENOMIC DNA]</scope>
</reference>
<proteinExistence type="predicted"/>
<evidence type="ECO:0000313" key="3">
    <source>
        <dbReference type="Proteomes" id="UP001454036"/>
    </source>
</evidence>
<keyword evidence="3" id="KW-1185">Reference proteome</keyword>
<dbReference type="Proteomes" id="UP001454036">
    <property type="component" value="Unassembled WGS sequence"/>
</dbReference>
<dbReference type="AlphaFoldDB" id="A0AAV3PF62"/>
<gene>
    <name evidence="2" type="ORF">LIER_09277</name>
</gene>
<sequence length="178" mass="19751">MRDEPPHEMVSIICPIPFYHWGVDIVGVFREQPDPRGMPLWRWTTLPNGSKQNHSLGKIKSRCTRSSKKSSQEEIPLEQSPRHGGSGRGSLGRRPRAGRPSQFEQPRPYEEQQPSSSQPSEGHHTSFLLPSGGPGPLGLVPMEGAQQPPHGVQLLERNKERKKNPKALPAAITGRPRG</sequence>
<protein>
    <submittedName>
        <fullName evidence="2">Uncharacterized protein</fullName>
    </submittedName>
</protein>
<feature type="compositionally biased region" description="Low complexity" evidence="1">
    <location>
        <begin position="98"/>
        <end position="120"/>
    </location>
</feature>
<name>A0AAV3PF62_LITER</name>